<gene>
    <name evidence="1" type="ORF">BN9_118510</name>
</gene>
<dbReference type="EMBL" id="CAIX01000431">
    <property type="protein sequence ID" value="CCI10855.1"/>
    <property type="molecule type" value="Genomic_DNA"/>
</dbReference>
<reference evidence="1 2" key="1">
    <citation type="submission" date="2012-05" db="EMBL/GenBank/DDBJ databases">
        <title>Recombination and specialization in a pathogen metapopulation.</title>
        <authorList>
            <person name="Gardiner A."/>
            <person name="Kemen E."/>
            <person name="Schultz-Larsen T."/>
            <person name="MacLean D."/>
            <person name="Van Oosterhout C."/>
            <person name="Jones J.D.G."/>
        </authorList>
    </citation>
    <scope>NUCLEOTIDE SEQUENCE [LARGE SCALE GENOMIC DNA]</scope>
    <source>
        <strain evidence="1 2">Ac Nc2</strain>
    </source>
</reference>
<keyword evidence="2" id="KW-1185">Reference proteome</keyword>
<dbReference type="AlphaFoldDB" id="A0A024FUQ4"/>
<organism evidence="1 2">
    <name type="scientific">Albugo candida</name>
    <dbReference type="NCBI Taxonomy" id="65357"/>
    <lineage>
        <taxon>Eukaryota</taxon>
        <taxon>Sar</taxon>
        <taxon>Stramenopiles</taxon>
        <taxon>Oomycota</taxon>
        <taxon>Peronosporomycetes</taxon>
        <taxon>Albuginales</taxon>
        <taxon>Albuginaceae</taxon>
        <taxon>Albugo</taxon>
    </lineage>
</organism>
<name>A0A024FUQ4_9STRA</name>
<comment type="caution">
    <text evidence="1">The sequence shown here is derived from an EMBL/GenBank/DDBJ whole genome shotgun (WGS) entry which is preliminary data.</text>
</comment>
<evidence type="ECO:0000313" key="2">
    <source>
        <dbReference type="Proteomes" id="UP000053237"/>
    </source>
</evidence>
<protein>
    <submittedName>
        <fullName evidence="1">Uncharacterized protein</fullName>
    </submittedName>
</protein>
<accession>A0A024FUQ4</accession>
<sequence length="125" mass="14752">MIKIDCYRHKWIILSGWKGHRDFLLVPCGANTLIHDEIAVLDLMKLNTITITWEQIVRNTLFTSLYSNSIQHMRFTDWHQLCMSSRLCEIEDSNVCMSHVSCKDVTCFSNRLFVQHAFRLHCTIY</sequence>
<dbReference type="Proteomes" id="UP000053237">
    <property type="component" value="Unassembled WGS sequence"/>
</dbReference>
<proteinExistence type="predicted"/>
<dbReference type="InParanoid" id="A0A024FUQ4"/>
<evidence type="ECO:0000313" key="1">
    <source>
        <dbReference type="EMBL" id="CCI10855.1"/>
    </source>
</evidence>